<gene>
    <name evidence="1" type="ORF">NCTC13071_00410</name>
</gene>
<proteinExistence type="predicted"/>
<evidence type="ECO:0000313" key="2">
    <source>
        <dbReference type="Proteomes" id="UP000274578"/>
    </source>
</evidence>
<dbReference type="Pfam" id="PF22075">
    <property type="entry name" value="DUF6939"/>
    <property type="match status" value="1"/>
</dbReference>
<reference evidence="1 2" key="1">
    <citation type="submission" date="2018-12" db="EMBL/GenBank/DDBJ databases">
        <authorList>
            <consortium name="Pathogen Informatics"/>
        </authorList>
    </citation>
    <scope>NUCLEOTIDE SEQUENCE [LARGE SCALE GENOMIC DNA]</scope>
    <source>
        <strain evidence="1 2">NCTC13071</strain>
    </source>
</reference>
<dbReference type="AlphaFoldDB" id="A0A3S4T0T6"/>
<dbReference type="RefSeq" id="WP_018919789.1">
    <property type="nucleotide sequence ID" value="NZ_LR134384.1"/>
</dbReference>
<name>A0A3S4T0T6_9BACT</name>
<dbReference type="EMBL" id="LR134384">
    <property type="protein sequence ID" value="VEH14434.1"/>
    <property type="molecule type" value="Genomic_DNA"/>
</dbReference>
<sequence>MIYIENRKRKIERIKEEHPDADILDITSNSETRYAKILSPFYPHGNIPIPFTNELKATCVEAVWQGLKVFDSVDVDFPTFKNDTMRNLKRTVRKFGKPKGHRKGAYGKELLNYFEARMLIYLPTYKWVLDNVPEVHRVVERIKEQSKKRDIVLLDYNTNTDFRDISKPLSHAGLVKLYIEGNYPEGMEGYNPMSEEEIEVKRLKEKEQKKRLRKKGKLEKNVQIGNLFYDLNTKE</sequence>
<evidence type="ECO:0000313" key="1">
    <source>
        <dbReference type="EMBL" id="VEH14434.1"/>
    </source>
</evidence>
<dbReference type="GeneID" id="85011321"/>
<protein>
    <submittedName>
        <fullName evidence="1">Uncharacterized protein</fullName>
    </submittedName>
</protein>
<organism evidence="1 2">
    <name type="scientific">Segatella oris</name>
    <dbReference type="NCBI Taxonomy" id="28135"/>
    <lineage>
        <taxon>Bacteria</taxon>
        <taxon>Pseudomonadati</taxon>
        <taxon>Bacteroidota</taxon>
        <taxon>Bacteroidia</taxon>
        <taxon>Bacteroidales</taxon>
        <taxon>Prevotellaceae</taxon>
        <taxon>Segatella</taxon>
    </lineage>
</organism>
<dbReference type="KEGG" id="poc:NCTC13071_00410"/>
<dbReference type="InterPro" id="IPR054219">
    <property type="entry name" value="DUF6939"/>
</dbReference>
<dbReference type="Proteomes" id="UP000274578">
    <property type="component" value="Chromosome 1"/>
</dbReference>
<accession>A0A3S4T0T6</accession>